<sequence>MRLTLVLLLHSFLLTAQSEINWTVNLNTQQVTQTERRVFETLEKDLVTFLNGRTWTDDKFSQDERIDVTLFLTLAEVTRETATGEELVPNRYSGTLAIQSSRPIYGTGEVTPVLNYQDKRLEFSYEQFEAIQLSDQSFTSELSSILGFYAYLVLGMDYDTFSPLGGQPYYEQAQQIYNRLPNGLANSGGWTAAGKTNNRYFLLENLLSPRMIPLRRASYTYHRLGLDQMLTDPIAARNNITLAIEDVQAANQSYPSSALVQAFVDAKREEIIAIYQAATPAEQNAVIQMMSRVDPAQSSAYRAIRSGGSSSRAAGRVPSRGPNGRR</sequence>
<comment type="caution">
    <text evidence="3">The sequence shown here is derived from an EMBL/GenBank/DDBJ whole genome shotgun (WGS) entry which is preliminary data.</text>
</comment>
<evidence type="ECO:0000256" key="2">
    <source>
        <dbReference type="SAM" id="SignalP"/>
    </source>
</evidence>
<proteinExistence type="predicted"/>
<dbReference type="OrthoDB" id="9773381at2"/>
<reference evidence="3 4" key="1">
    <citation type="submission" date="2017-10" db="EMBL/GenBank/DDBJ databases">
        <title>The draft genome sequence of Lewinella marina KCTC 32374.</title>
        <authorList>
            <person name="Wang K."/>
        </authorList>
    </citation>
    <scope>NUCLEOTIDE SEQUENCE [LARGE SCALE GENOMIC DNA]</scope>
    <source>
        <strain evidence="3 4">MKG-38</strain>
    </source>
</reference>
<feature type="signal peptide" evidence="2">
    <location>
        <begin position="1"/>
        <end position="16"/>
    </location>
</feature>
<evidence type="ECO:0000256" key="1">
    <source>
        <dbReference type="SAM" id="MobiDB-lite"/>
    </source>
</evidence>
<keyword evidence="2" id="KW-0732">Signal</keyword>
<dbReference type="EMBL" id="PDLO01000003">
    <property type="protein sequence ID" value="PHK98530.1"/>
    <property type="molecule type" value="Genomic_DNA"/>
</dbReference>
<accession>A0A2G0CF30</accession>
<feature type="chain" id="PRO_5013894654" description="DUF4835 domain-containing protein" evidence="2">
    <location>
        <begin position="17"/>
        <end position="326"/>
    </location>
</feature>
<gene>
    <name evidence="3" type="ORF">CGL56_08620</name>
</gene>
<protein>
    <recommendedName>
        <fullName evidence="5">DUF4835 domain-containing protein</fullName>
    </recommendedName>
</protein>
<name>A0A2G0CF30_9BACT</name>
<dbReference type="AlphaFoldDB" id="A0A2G0CF30"/>
<dbReference type="Pfam" id="PF16119">
    <property type="entry name" value="DUF4835"/>
    <property type="match status" value="1"/>
</dbReference>
<feature type="region of interest" description="Disordered" evidence="1">
    <location>
        <begin position="298"/>
        <end position="326"/>
    </location>
</feature>
<organism evidence="3 4">
    <name type="scientific">Neolewinella marina</name>
    <dbReference type="NCBI Taxonomy" id="438751"/>
    <lineage>
        <taxon>Bacteria</taxon>
        <taxon>Pseudomonadati</taxon>
        <taxon>Bacteroidota</taxon>
        <taxon>Saprospiria</taxon>
        <taxon>Saprospirales</taxon>
        <taxon>Lewinellaceae</taxon>
        <taxon>Neolewinella</taxon>
    </lineage>
</organism>
<dbReference type="RefSeq" id="WP_099106140.1">
    <property type="nucleotide sequence ID" value="NZ_JAATJF010000001.1"/>
</dbReference>
<dbReference type="InterPro" id="IPR032274">
    <property type="entry name" value="DUF4835"/>
</dbReference>
<dbReference type="Proteomes" id="UP000226437">
    <property type="component" value="Unassembled WGS sequence"/>
</dbReference>
<evidence type="ECO:0000313" key="4">
    <source>
        <dbReference type="Proteomes" id="UP000226437"/>
    </source>
</evidence>
<evidence type="ECO:0008006" key="5">
    <source>
        <dbReference type="Google" id="ProtNLM"/>
    </source>
</evidence>
<keyword evidence="4" id="KW-1185">Reference proteome</keyword>
<evidence type="ECO:0000313" key="3">
    <source>
        <dbReference type="EMBL" id="PHK98530.1"/>
    </source>
</evidence>